<dbReference type="STRING" id="419481.SAMN05216233_102175"/>
<organism evidence="1 2">
    <name type="scientific">Desulfoluna spongiiphila</name>
    <dbReference type="NCBI Taxonomy" id="419481"/>
    <lineage>
        <taxon>Bacteria</taxon>
        <taxon>Pseudomonadati</taxon>
        <taxon>Thermodesulfobacteriota</taxon>
        <taxon>Desulfobacteria</taxon>
        <taxon>Desulfobacterales</taxon>
        <taxon>Desulfolunaceae</taxon>
        <taxon>Desulfoluna</taxon>
    </lineage>
</organism>
<dbReference type="Proteomes" id="UP000198870">
    <property type="component" value="Unassembled WGS sequence"/>
</dbReference>
<evidence type="ECO:0000313" key="1">
    <source>
        <dbReference type="EMBL" id="SCX93239.1"/>
    </source>
</evidence>
<proteinExistence type="predicted"/>
<dbReference type="AlphaFoldDB" id="A0A1G5BSP8"/>
<dbReference type="EMBL" id="FMUX01000002">
    <property type="protein sequence ID" value="SCX93239.1"/>
    <property type="molecule type" value="Genomic_DNA"/>
</dbReference>
<accession>A0A1G5BSP8</accession>
<sequence length="419" mass="48198">MAKKKKTDALAELVKKAPVKVLREMILSLAEPGSDFYRAAMHYLTEKIAVAEALEKDESGEVILALWEALLPDLTELNEYGGGDYDLEDAVAGLLVKIDEQLSIGNTGYPQRRELLDNVLGFIQSGNSGMEDPLYDVAYACCYDETDLRWFAKKLEGLGSDWEVRNARNIYRKIGDRDKYLELRLAHLTTGMDYYDLVTFYWEEDEKAKALEIAQRGLKEGQGRMDELREFVAERAAQTGDRSTFLTLQFEQATDRFTLESYLKFQGLCTEAEWKNYESKLLARLKKDTGSAALKIRMHRKEYDEALALLTRYRYPRDAWVDAYIIETAKELETRFPEEILVYYLSGLGNMKSSATRDEYARQAKIIAKVRRVLVQIIGAKERWTAFATKTKADNRKRPAFQEEFERVVPGWKKLGQRA</sequence>
<evidence type="ECO:0000313" key="2">
    <source>
        <dbReference type="Proteomes" id="UP000198870"/>
    </source>
</evidence>
<dbReference type="RefSeq" id="WP_092208515.1">
    <property type="nucleotide sequence ID" value="NZ_FMUX01000002.1"/>
</dbReference>
<reference evidence="1 2" key="1">
    <citation type="submission" date="2016-10" db="EMBL/GenBank/DDBJ databases">
        <authorList>
            <person name="de Groot N.N."/>
        </authorList>
    </citation>
    <scope>NUCLEOTIDE SEQUENCE [LARGE SCALE GENOMIC DNA]</scope>
    <source>
        <strain evidence="1 2">AA1</strain>
    </source>
</reference>
<gene>
    <name evidence="1" type="ORF">SAMN05216233_102175</name>
</gene>
<protein>
    <recommendedName>
        <fullName evidence="3">SWIM zinc finger domain-containing protein</fullName>
    </recommendedName>
</protein>
<dbReference type="OrthoDB" id="5422987at2"/>
<name>A0A1G5BSP8_9BACT</name>
<evidence type="ECO:0008006" key="3">
    <source>
        <dbReference type="Google" id="ProtNLM"/>
    </source>
</evidence>
<keyword evidence="2" id="KW-1185">Reference proteome</keyword>